<dbReference type="EMBL" id="JACSDZ010000010">
    <property type="protein sequence ID" value="KAF7393458.1"/>
    <property type="molecule type" value="Genomic_DNA"/>
</dbReference>
<protein>
    <submittedName>
        <fullName evidence="2">Uncharacterized protein</fullName>
    </submittedName>
</protein>
<comment type="caution">
    <text evidence="2">The sequence shown here is derived from an EMBL/GenBank/DDBJ whole genome shotgun (WGS) entry which is preliminary data.</text>
</comment>
<sequence>MTMTTTTTTMTMTTTTKTTDLLYSTHPRAEPRALDTASPRPATPATTPAASSASKPSPNSPPQPFEPPAVRTADVSASASPLTAAGNYSRYPEEPTGPGEEAYGQQVRAPLCVFQVYKVAQFEWPMLHSDITHTEAASGGGGSGGGRLGETGRNGTGWDGMGRDGTERNGAGRRGTERDVEGEPVVKPRGMFWIPCENVVSCT</sequence>
<feature type="compositionally biased region" description="Gly residues" evidence="1">
    <location>
        <begin position="138"/>
        <end position="160"/>
    </location>
</feature>
<evidence type="ECO:0000256" key="1">
    <source>
        <dbReference type="SAM" id="MobiDB-lite"/>
    </source>
</evidence>
<organism evidence="2 3">
    <name type="scientific">Vespula germanica</name>
    <name type="common">German yellow jacket</name>
    <name type="synonym">Paravespula germanica</name>
    <dbReference type="NCBI Taxonomy" id="30212"/>
    <lineage>
        <taxon>Eukaryota</taxon>
        <taxon>Metazoa</taxon>
        <taxon>Ecdysozoa</taxon>
        <taxon>Arthropoda</taxon>
        <taxon>Hexapoda</taxon>
        <taxon>Insecta</taxon>
        <taxon>Pterygota</taxon>
        <taxon>Neoptera</taxon>
        <taxon>Endopterygota</taxon>
        <taxon>Hymenoptera</taxon>
        <taxon>Apocrita</taxon>
        <taxon>Aculeata</taxon>
        <taxon>Vespoidea</taxon>
        <taxon>Vespidae</taxon>
        <taxon>Vespinae</taxon>
        <taxon>Vespula</taxon>
    </lineage>
</organism>
<keyword evidence="3" id="KW-1185">Reference proteome</keyword>
<feature type="compositionally biased region" description="Low complexity" evidence="1">
    <location>
        <begin position="1"/>
        <end position="19"/>
    </location>
</feature>
<feature type="compositionally biased region" description="Pro residues" evidence="1">
    <location>
        <begin position="58"/>
        <end position="67"/>
    </location>
</feature>
<reference evidence="2" key="1">
    <citation type="journal article" date="2020" name="G3 (Bethesda)">
        <title>High-Quality Assemblies for Three Invasive Social Wasps from the &lt;i&gt;Vespula&lt;/i&gt; Genus.</title>
        <authorList>
            <person name="Harrop T.W.R."/>
            <person name="Guhlin J."/>
            <person name="McLaughlin G.M."/>
            <person name="Permina E."/>
            <person name="Stockwell P."/>
            <person name="Gilligan J."/>
            <person name="Le Lec M.F."/>
            <person name="Gruber M.A.M."/>
            <person name="Quinn O."/>
            <person name="Lovegrove M."/>
            <person name="Duncan E.J."/>
            <person name="Remnant E.J."/>
            <person name="Van Eeckhoven J."/>
            <person name="Graham B."/>
            <person name="Knapp R.A."/>
            <person name="Langford K.W."/>
            <person name="Kronenberg Z."/>
            <person name="Press M.O."/>
            <person name="Eacker S.M."/>
            <person name="Wilson-Rankin E.E."/>
            <person name="Purcell J."/>
            <person name="Lester P.J."/>
            <person name="Dearden P.K."/>
        </authorList>
    </citation>
    <scope>NUCLEOTIDE SEQUENCE</scope>
    <source>
        <strain evidence="2">Linc-1</strain>
    </source>
</reference>
<gene>
    <name evidence="2" type="ORF">HZH68_010277</name>
</gene>
<dbReference type="AlphaFoldDB" id="A0A834JRH3"/>
<evidence type="ECO:0000313" key="2">
    <source>
        <dbReference type="EMBL" id="KAF7393458.1"/>
    </source>
</evidence>
<accession>A0A834JRH3</accession>
<proteinExistence type="predicted"/>
<dbReference type="Proteomes" id="UP000617340">
    <property type="component" value="Unassembled WGS sequence"/>
</dbReference>
<feature type="compositionally biased region" description="Low complexity" evidence="1">
    <location>
        <begin position="36"/>
        <end position="57"/>
    </location>
</feature>
<feature type="compositionally biased region" description="Basic and acidic residues" evidence="1">
    <location>
        <begin position="174"/>
        <end position="183"/>
    </location>
</feature>
<feature type="region of interest" description="Disordered" evidence="1">
    <location>
        <begin position="135"/>
        <end position="183"/>
    </location>
</feature>
<feature type="region of interest" description="Disordered" evidence="1">
    <location>
        <begin position="1"/>
        <end position="102"/>
    </location>
</feature>
<evidence type="ECO:0000313" key="3">
    <source>
        <dbReference type="Proteomes" id="UP000617340"/>
    </source>
</evidence>
<name>A0A834JRH3_VESGE</name>